<comment type="caution">
    <text evidence="19">The sequence shown here is derived from an EMBL/GenBank/DDBJ whole genome shotgun (WGS) entry which is preliminary data.</text>
</comment>
<evidence type="ECO:0000256" key="7">
    <source>
        <dbReference type="ARBA" id="ARBA00022553"/>
    </source>
</evidence>
<dbReference type="PANTHER" id="PTHR13367">
    <property type="entry name" value="UBIQUITIN THIOESTERASE"/>
    <property type="match status" value="1"/>
</dbReference>
<name>A0ABR0YPC9_HUSHU</name>
<evidence type="ECO:0000256" key="11">
    <source>
        <dbReference type="ARBA" id="ARBA00022786"/>
    </source>
</evidence>
<accession>A0ABR0YPC9</accession>
<keyword evidence="8" id="KW-0645">Protease</keyword>
<evidence type="ECO:0000259" key="18">
    <source>
        <dbReference type="PROSITE" id="PS51036"/>
    </source>
</evidence>
<feature type="region of interest" description="Disordered" evidence="16">
    <location>
        <begin position="474"/>
        <end position="515"/>
    </location>
</feature>
<keyword evidence="9" id="KW-0479">Metal-binding</keyword>
<evidence type="ECO:0000256" key="16">
    <source>
        <dbReference type="SAM" id="MobiDB-lite"/>
    </source>
</evidence>
<keyword evidence="14" id="KW-0862">Zinc</keyword>
<evidence type="ECO:0000256" key="3">
    <source>
        <dbReference type="ARBA" id="ARBA00004496"/>
    </source>
</evidence>
<comment type="catalytic activity">
    <reaction evidence="1">
        <text>Thiol-dependent hydrolysis of ester, thioester, amide, peptide and isopeptide bonds formed by the C-terminal Gly of ubiquitin (a 76-residue protein attached to proteins as an intracellular targeting signal).</text>
        <dbReference type="EC" id="3.4.19.12"/>
    </reaction>
</comment>
<keyword evidence="10" id="KW-0863">Zinc-finger</keyword>
<feature type="compositionally biased region" description="Basic and acidic residues" evidence="16">
    <location>
        <begin position="479"/>
        <end position="493"/>
    </location>
</feature>
<comment type="subcellular location">
    <subcellularLocation>
        <location evidence="3">Cytoplasm</location>
    </subcellularLocation>
    <subcellularLocation>
        <location evidence="2">Nucleus</location>
    </subcellularLocation>
</comment>
<dbReference type="InterPro" id="IPR003323">
    <property type="entry name" value="OTU_dom"/>
</dbReference>
<dbReference type="EC" id="3.4.19.12" evidence="5"/>
<comment type="similarity">
    <text evidence="4">Belongs to the peptidase C64 family.</text>
</comment>
<keyword evidence="11" id="KW-0833">Ubl conjugation pathway</keyword>
<evidence type="ECO:0000256" key="2">
    <source>
        <dbReference type="ARBA" id="ARBA00004123"/>
    </source>
</evidence>
<evidence type="ECO:0000256" key="10">
    <source>
        <dbReference type="ARBA" id="ARBA00022771"/>
    </source>
</evidence>
<evidence type="ECO:0000256" key="1">
    <source>
        <dbReference type="ARBA" id="ARBA00000707"/>
    </source>
</evidence>
<keyword evidence="13" id="KW-0788">Thiol protease</keyword>
<evidence type="ECO:0000313" key="20">
    <source>
        <dbReference type="Proteomes" id="UP001369086"/>
    </source>
</evidence>
<evidence type="ECO:0000256" key="13">
    <source>
        <dbReference type="ARBA" id="ARBA00022807"/>
    </source>
</evidence>
<dbReference type="InterPro" id="IPR051346">
    <property type="entry name" value="OTU_Deubiquitinase"/>
</dbReference>
<proteinExistence type="inferred from homology"/>
<evidence type="ECO:0000259" key="17">
    <source>
        <dbReference type="PROSITE" id="PS50802"/>
    </source>
</evidence>
<evidence type="ECO:0000256" key="5">
    <source>
        <dbReference type="ARBA" id="ARBA00012759"/>
    </source>
</evidence>
<feature type="compositionally biased region" description="Polar residues" evidence="16">
    <location>
        <begin position="494"/>
        <end position="504"/>
    </location>
</feature>
<dbReference type="PANTHER" id="PTHR13367:SF3">
    <property type="entry name" value="TUMOR NECROSIS FACTOR ALPHA-INDUCED PROTEIN 3"/>
    <property type="match status" value="1"/>
</dbReference>
<feature type="domain" description="A20-type" evidence="18">
    <location>
        <begin position="699"/>
        <end position="733"/>
    </location>
</feature>
<keyword evidence="12" id="KW-0378">Hydrolase</keyword>
<reference evidence="19 20" key="1">
    <citation type="submission" date="2021-05" db="EMBL/GenBank/DDBJ databases">
        <authorList>
            <person name="Zahm M."/>
            <person name="Klopp C."/>
            <person name="Cabau C."/>
            <person name="Kuhl H."/>
            <person name="Suciu R."/>
            <person name="Ciorpac M."/>
            <person name="Holostenco D."/>
            <person name="Gessner J."/>
            <person name="Wuertz S."/>
            <person name="Hohne C."/>
            <person name="Stock M."/>
            <person name="Gislard M."/>
            <person name="Lluch J."/>
            <person name="Milhes M."/>
            <person name="Lampietro C."/>
            <person name="Lopez Roques C."/>
            <person name="Donnadieu C."/>
            <person name="Du K."/>
            <person name="Schartl M."/>
            <person name="Guiguen Y."/>
        </authorList>
    </citation>
    <scope>NUCLEOTIDE SEQUENCE [LARGE SCALE GENOMIC DNA]</scope>
    <source>
        <strain evidence="19">Hh-F2</strain>
        <tissue evidence="19">Blood</tissue>
    </source>
</reference>
<evidence type="ECO:0000256" key="8">
    <source>
        <dbReference type="ARBA" id="ARBA00022670"/>
    </source>
</evidence>
<keyword evidence="7" id="KW-0597">Phosphoprotein</keyword>
<gene>
    <name evidence="19" type="ORF">HHUSO_G25261</name>
</gene>
<evidence type="ECO:0000256" key="12">
    <source>
        <dbReference type="ARBA" id="ARBA00022801"/>
    </source>
</evidence>
<protein>
    <recommendedName>
        <fullName evidence="5">ubiquitinyl hydrolase 1</fullName>
        <ecNumber evidence="5">3.4.19.12</ecNumber>
    </recommendedName>
</protein>
<dbReference type="Gene3D" id="4.10.240.30">
    <property type="match status" value="2"/>
</dbReference>
<feature type="domain" description="A20-type" evidence="18">
    <location>
        <begin position="640"/>
        <end position="675"/>
    </location>
</feature>
<evidence type="ECO:0000256" key="14">
    <source>
        <dbReference type="ARBA" id="ARBA00022833"/>
    </source>
</evidence>
<evidence type="ECO:0000256" key="15">
    <source>
        <dbReference type="ARBA" id="ARBA00023242"/>
    </source>
</evidence>
<evidence type="ECO:0000313" key="19">
    <source>
        <dbReference type="EMBL" id="KAK6474450.1"/>
    </source>
</evidence>
<organism evidence="19 20">
    <name type="scientific">Huso huso</name>
    <name type="common">Beluga</name>
    <name type="synonym">Acipenser huso</name>
    <dbReference type="NCBI Taxonomy" id="61971"/>
    <lineage>
        <taxon>Eukaryota</taxon>
        <taxon>Metazoa</taxon>
        <taxon>Chordata</taxon>
        <taxon>Craniata</taxon>
        <taxon>Vertebrata</taxon>
        <taxon>Euteleostomi</taxon>
        <taxon>Actinopterygii</taxon>
        <taxon>Chondrostei</taxon>
        <taxon>Acipenseriformes</taxon>
        <taxon>Acipenseridae</taxon>
        <taxon>Huso</taxon>
    </lineage>
</organism>
<feature type="domain" description="OTU" evidence="17">
    <location>
        <begin position="156"/>
        <end position="321"/>
    </location>
</feature>
<dbReference type="Pfam" id="PF02338">
    <property type="entry name" value="OTU"/>
    <property type="match status" value="1"/>
</dbReference>
<feature type="domain" description="A20-type" evidence="18">
    <location>
        <begin position="437"/>
        <end position="472"/>
    </location>
</feature>
<dbReference type="PROSITE" id="PS51036">
    <property type="entry name" value="ZF_A20"/>
    <property type="match status" value="4"/>
</dbReference>
<keyword evidence="15" id="KW-0539">Nucleus</keyword>
<dbReference type="InterPro" id="IPR002653">
    <property type="entry name" value="Znf_A20"/>
</dbReference>
<keyword evidence="6" id="KW-0963">Cytoplasm</keyword>
<dbReference type="SMART" id="SM00259">
    <property type="entry name" value="ZnF_A20"/>
    <property type="match status" value="4"/>
</dbReference>
<keyword evidence="20" id="KW-1185">Reference proteome</keyword>
<evidence type="ECO:0000256" key="4">
    <source>
        <dbReference type="ARBA" id="ARBA00005865"/>
    </source>
</evidence>
<evidence type="ECO:0000256" key="9">
    <source>
        <dbReference type="ARBA" id="ARBA00022723"/>
    </source>
</evidence>
<dbReference type="PROSITE" id="PS50802">
    <property type="entry name" value="OTU"/>
    <property type="match status" value="1"/>
</dbReference>
<dbReference type="EMBL" id="JAHFZB010000025">
    <property type="protein sequence ID" value="KAK6474450.1"/>
    <property type="molecule type" value="Genomic_DNA"/>
</dbReference>
<sequence length="830" mass="91933">MTPVVGGGVGHHDITGTADSLKQNQAKLEDTPTTVKHLSLYAGFMTEISNLDYFQTEYLFAMEVRNPLPQSLEDSNLTKALRLRERIAADITRRLSQRPSIHHLRSLHQHSVHLCGYKSSSARCRDLIKESLCDPRLLRRFEDSRGLNWSKQVRRLFPLKNPGKNNSLLDAVSLYMWGVCDADSVLHAALYRTLAESSAAELRLAAPRRAARYTSAHLPPDSGFCAEEWQNIVKTANPKAKAETSLIHFYQDIYLHVLANIIRRPIVVIAGNSKESSSVSSDADPNPAGVYLPLLWESDECCHFPVVLGYSSHHFTPLVNVNNPGAEMDAMPLVMPTAYGMVALPAPFLPDSEQRTKQQFLNKYLNITAVYLEGNVTETVFAARLQGNNLPEDLSLVQDYFKLVHHTCRQVELTMESERAQDVSRKQENRFSPSGLSITADNCLTSGCLYFCSKFTQPFCHQCFKDFQSKGPPLRSCHSHQESRRQDRKENSSDRTTFYGNASPSEVKLPTGPASAPAASSNLSFFNEVSVQNHRTPQPGNLTQAAVFSDPSQRLVRDTFTENEVSPQEPADSILDFLGGRCIICKKETRTFNGLCFACLQIRAEASRPEGPQPSSSLEGLHPSFSMHSEELQDPVSLSKDNGKLCITPGCQYFGTPQHFGRCTVCYIASQGETGQCGPEKGDAGVPSDQPPQVSSVLRNMPRCCVPGCSMLGNPRYNGCCEKCFILNQNTGLQRSGSNPSAAHPGQRTASSNRQHYRPPAEHELLCENFMEKAVLGTRKEPIGPAGSDQSAAANPEQAERTCRASGCRNYGNSKCEGYCNECYHRIRRQ</sequence>
<evidence type="ECO:0000256" key="6">
    <source>
        <dbReference type="ARBA" id="ARBA00022490"/>
    </source>
</evidence>
<feature type="domain" description="A20-type" evidence="18">
    <location>
        <begin position="797"/>
        <end position="830"/>
    </location>
</feature>
<dbReference type="Proteomes" id="UP001369086">
    <property type="component" value="Unassembled WGS sequence"/>
</dbReference>
<feature type="region of interest" description="Disordered" evidence="16">
    <location>
        <begin position="735"/>
        <end position="757"/>
    </location>
</feature>